<keyword evidence="1" id="KW-0175">Coiled coil</keyword>
<feature type="coiled-coil region" evidence="1">
    <location>
        <begin position="207"/>
        <end position="238"/>
    </location>
</feature>
<reference evidence="2 3" key="1">
    <citation type="submission" date="2016-11" db="EMBL/GenBank/DDBJ databases">
        <title>The macronuclear genome of Stentor coeruleus: a giant cell with tiny introns.</title>
        <authorList>
            <person name="Slabodnick M."/>
            <person name="Ruby J.G."/>
            <person name="Reiff S.B."/>
            <person name="Swart E.C."/>
            <person name="Gosai S."/>
            <person name="Prabakaran S."/>
            <person name="Witkowska E."/>
            <person name="Larue G.E."/>
            <person name="Fisher S."/>
            <person name="Freeman R.M."/>
            <person name="Gunawardena J."/>
            <person name="Chu W."/>
            <person name="Stover N.A."/>
            <person name="Gregory B.D."/>
            <person name="Nowacki M."/>
            <person name="Derisi J."/>
            <person name="Roy S.W."/>
            <person name="Marshall W.F."/>
            <person name="Sood P."/>
        </authorList>
    </citation>
    <scope>NUCLEOTIDE SEQUENCE [LARGE SCALE GENOMIC DNA]</scope>
    <source>
        <strain evidence="2">WM001</strain>
    </source>
</reference>
<evidence type="ECO:0008006" key="4">
    <source>
        <dbReference type="Google" id="ProtNLM"/>
    </source>
</evidence>
<dbReference type="Proteomes" id="UP000187209">
    <property type="component" value="Unassembled WGS sequence"/>
</dbReference>
<dbReference type="OrthoDB" id="325346at2759"/>
<evidence type="ECO:0000313" key="2">
    <source>
        <dbReference type="EMBL" id="OMJ77021.1"/>
    </source>
</evidence>
<name>A0A1R2BJW4_9CILI</name>
<protein>
    <recommendedName>
        <fullName evidence="4">DUF4709 domain-containing protein</fullName>
    </recommendedName>
</protein>
<gene>
    <name evidence="2" type="ORF">SteCoe_23501</name>
</gene>
<proteinExistence type="predicted"/>
<comment type="caution">
    <text evidence="2">The sequence shown here is derived from an EMBL/GenBank/DDBJ whole genome shotgun (WGS) entry which is preliminary data.</text>
</comment>
<evidence type="ECO:0000313" key="3">
    <source>
        <dbReference type="Proteomes" id="UP000187209"/>
    </source>
</evidence>
<evidence type="ECO:0000256" key="1">
    <source>
        <dbReference type="SAM" id="Coils"/>
    </source>
</evidence>
<organism evidence="2 3">
    <name type="scientific">Stentor coeruleus</name>
    <dbReference type="NCBI Taxonomy" id="5963"/>
    <lineage>
        <taxon>Eukaryota</taxon>
        <taxon>Sar</taxon>
        <taxon>Alveolata</taxon>
        <taxon>Ciliophora</taxon>
        <taxon>Postciliodesmatophora</taxon>
        <taxon>Heterotrichea</taxon>
        <taxon>Heterotrichida</taxon>
        <taxon>Stentoridae</taxon>
        <taxon>Stentor</taxon>
    </lineage>
</organism>
<dbReference type="AlphaFoldDB" id="A0A1R2BJW4"/>
<keyword evidence="3" id="KW-1185">Reference proteome</keyword>
<dbReference type="EMBL" id="MPUH01000598">
    <property type="protein sequence ID" value="OMJ77021.1"/>
    <property type="molecule type" value="Genomic_DNA"/>
</dbReference>
<sequence length="356" mass="41858">MENYDLSDSDAEFWAELDKQIILKDKVETIETKNNSEKTLEEKTQEFMKIAPSNYYRERLQQLVSQVRIATQAQFDTQFSKAKKLLIQEHTDAISKLKYLHRDQILALKKEFSNVESKLIEKDKAISYLQTCLIEQEKSLTSLRLNKDNKYSEEERVKEINSTMEANKLAFNMQISHMKELVEIYKKEADQAKYDLKVLQDYHDNKLDEFDQEKSALLDKIQKAKSESLKKIEEVSKNYETFKSDVEKELNIRFVIHKRQQNFIDYLKRELKTAKMIIETPRLNAKYLTKLNEKTTTLDYSIDIPRRPSKIQSLTKRSSIRNSSFSTSATPMYSNFSEIELNASLKFVGIPEDVNH</sequence>
<accession>A0A1R2BJW4</accession>